<dbReference type="Proteomes" id="UP000243807">
    <property type="component" value="Chromosome"/>
</dbReference>
<dbReference type="RefSeq" id="WP_076836873.1">
    <property type="nucleotide sequence ID" value="NZ_CP019434.1"/>
</dbReference>
<dbReference type="Pfam" id="PF17820">
    <property type="entry name" value="PDZ_6"/>
    <property type="match status" value="2"/>
</dbReference>
<evidence type="ECO:0000256" key="8">
    <source>
        <dbReference type="ARBA" id="ARBA00022989"/>
    </source>
</evidence>
<reference evidence="13 14" key="1">
    <citation type="submission" date="2017-01" db="EMBL/GenBank/DDBJ databases">
        <title>Draft sequence of Acidihalobacter ferrooxidans strain DSM 14175 (strain V8).</title>
        <authorList>
            <person name="Khaleque H.N."/>
            <person name="Ramsay J.P."/>
            <person name="Murphy R.J.T."/>
            <person name="Kaksonen A.H."/>
            <person name="Boxall N.J."/>
            <person name="Watkin E.L.J."/>
        </authorList>
    </citation>
    <scope>NUCLEOTIDE SEQUENCE [LARGE SCALE GENOMIC DNA]</scope>
    <source>
        <strain evidence="13 14">V8</strain>
    </source>
</reference>
<evidence type="ECO:0000256" key="5">
    <source>
        <dbReference type="ARBA" id="ARBA00022692"/>
    </source>
</evidence>
<dbReference type="AlphaFoldDB" id="A0A1P8UH98"/>
<protein>
    <recommendedName>
        <fullName evidence="11">Zinc metalloprotease</fullName>
        <ecNumber evidence="11">3.4.24.-</ecNumber>
    </recommendedName>
</protein>
<evidence type="ECO:0000256" key="7">
    <source>
        <dbReference type="ARBA" id="ARBA00022833"/>
    </source>
</evidence>
<keyword evidence="9 11" id="KW-0482">Metalloprotease</keyword>
<feature type="domain" description="PDZ" evidence="12">
    <location>
        <begin position="198"/>
        <end position="255"/>
    </location>
</feature>
<dbReference type="InterPro" id="IPR004387">
    <property type="entry name" value="Pept_M50_Zn"/>
</dbReference>
<keyword evidence="14" id="KW-1185">Reference proteome</keyword>
<evidence type="ECO:0000256" key="9">
    <source>
        <dbReference type="ARBA" id="ARBA00023049"/>
    </source>
</evidence>
<dbReference type="GO" id="GO:0016020">
    <property type="term" value="C:membrane"/>
    <property type="evidence" value="ECO:0007669"/>
    <property type="project" value="UniProtKB-SubCell"/>
</dbReference>
<dbReference type="PANTHER" id="PTHR42837">
    <property type="entry name" value="REGULATOR OF SIGMA-E PROTEASE RSEP"/>
    <property type="match status" value="1"/>
</dbReference>
<evidence type="ECO:0000313" key="14">
    <source>
        <dbReference type="Proteomes" id="UP000243807"/>
    </source>
</evidence>
<organism evidence="13 14">
    <name type="scientific">Acidihalobacter ferrooxydans</name>
    <dbReference type="NCBI Taxonomy" id="1765967"/>
    <lineage>
        <taxon>Bacteria</taxon>
        <taxon>Pseudomonadati</taxon>
        <taxon>Pseudomonadota</taxon>
        <taxon>Gammaproteobacteria</taxon>
        <taxon>Chromatiales</taxon>
        <taxon>Ectothiorhodospiraceae</taxon>
        <taxon>Acidihalobacter</taxon>
    </lineage>
</organism>
<dbReference type="EMBL" id="CP019434">
    <property type="protein sequence ID" value="APZ43232.1"/>
    <property type="molecule type" value="Genomic_DNA"/>
</dbReference>
<dbReference type="NCBIfam" id="TIGR00054">
    <property type="entry name" value="RIP metalloprotease RseP"/>
    <property type="match status" value="1"/>
</dbReference>
<keyword evidence="11" id="KW-0479">Metal-binding</keyword>
<name>A0A1P8UH98_9GAMM</name>
<evidence type="ECO:0000256" key="6">
    <source>
        <dbReference type="ARBA" id="ARBA00022801"/>
    </source>
</evidence>
<comment type="subcellular location">
    <subcellularLocation>
        <location evidence="2">Membrane</location>
        <topology evidence="2">Multi-pass membrane protein</topology>
    </subcellularLocation>
</comment>
<gene>
    <name evidence="13" type="ORF">BW247_09120</name>
</gene>
<dbReference type="KEGG" id="afy:BW247_09120"/>
<dbReference type="SUPFAM" id="SSF50156">
    <property type="entry name" value="PDZ domain-like"/>
    <property type="match status" value="2"/>
</dbReference>
<keyword evidence="8 11" id="KW-1133">Transmembrane helix</keyword>
<dbReference type="EC" id="3.4.24.-" evidence="11"/>
<evidence type="ECO:0000259" key="12">
    <source>
        <dbReference type="PROSITE" id="PS50106"/>
    </source>
</evidence>
<dbReference type="Gene3D" id="2.30.42.10">
    <property type="match status" value="2"/>
</dbReference>
<keyword evidence="4 13" id="KW-0645">Protease</keyword>
<evidence type="ECO:0000256" key="11">
    <source>
        <dbReference type="RuleBase" id="RU362031"/>
    </source>
</evidence>
<dbReference type="GO" id="GO:0006508">
    <property type="term" value="P:proteolysis"/>
    <property type="evidence" value="ECO:0007669"/>
    <property type="project" value="UniProtKB-KW"/>
</dbReference>
<evidence type="ECO:0000313" key="13">
    <source>
        <dbReference type="EMBL" id="APZ43232.1"/>
    </source>
</evidence>
<proteinExistence type="inferred from homology"/>
<dbReference type="GO" id="GO:0004222">
    <property type="term" value="F:metalloendopeptidase activity"/>
    <property type="evidence" value="ECO:0007669"/>
    <property type="project" value="InterPro"/>
</dbReference>
<feature type="transmembrane region" description="Helical" evidence="11">
    <location>
        <begin position="6"/>
        <end position="28"/>
    </location>
</feature>
<dbReference type="CDD" id="cd23081">
    <property type="entry name" value="cpPDZ_EcRseP-like"/>
    <property type="match status" value="1"/>
</dbReference>
<evidence type="ECO:0000256" key="2">
    <source>
        <dbReference type="ARBA" id="ARBA00004141"/>
    </source>
</evidence>
<dbReference type="PANTHER" id="PTHR42837:SF2">
    <property type="entry name" value="MEMBRANE METALLOPROTEASE ARASP2, CHLOROPLASTIC-RELATED"/>
    <property type="match status" value="1"/>
</dbReference>
<evidence type="ECO:0000256" key="3">
    <source>
        <dbReference type="ARBA" id="ARBA00007931"/>
    </source>
</evidence>
<dbReference type="SMART" id="SM00228">
    <property type="entry name" value="PDZ"/>
    <property type="match status" value="2"/>
</dbReference>
<evidence type="ECO:0000256" key="1">
    <source>
        <dbReference type="ARBA" id="ARBA00001947"/>
    </source>
</evidence>
<comment type="similarity">
    <text evidence="3 11">Belongs to the peptidase M50B family.</text>
</comment>
<feature type="transmembrane region" description="Helical" evidence="11">
    <location>
        <begin position="98"/>
        <end position="121"/>
    </location>
</feature>
<sequence>MNALWSLFAYLVTITILVTVHEFGHFWVARRMGVHVQRFSVGFGRPLLRHQAANGTEYVISAIPLGGYVKMLDEREGEVPQELLSQAFNRKPVVRRMAIAAAGPIANFLLAILLYAGMYMLGVQGIKPYVGTVAPDSLAAQAGVKPHDLILAVDGHPVQTWEQARMALLENSLQGDSIQLAVRSVSGVESTRHLDIRGINLLKDNNEVLRRMGLSIWRPSVPVIDKALPGGAAAQAGLRKGDRIVAVNGVKVASVRSWIKQIQASPGKPLTFSVERGDKVRTIVVTPVGRDVSGKTEGFIDAEVQGLVPASVRDTLRTQVRYGPVDALVQGAQQTWAMTVLTVQVMARLVVGQASVHNLSGPVTIAEYAGITAAIGLSVFLGFLAVVSVSLGVLNLLPVPILDGGHLLYLFIELIRGRPLAESTQLIGQKIGLTLLGALIVLVFYNDLYRLFH</sequence>
<dbReference type="OrthoDB" id="9782003at2"/>
<keyword evidence="6 11" id="KW-0378">Hydrolase</keyword>
<dbReference type="STRING" id="1765967.BW247_09120"/>
<keyword evidence="10 11" id="KW-0472">Membrane</keyword>
<dbReference type="GO" id="GO:0046872">
    <property type="term" value="F:metal ion binding"/>
    <property type="evidence" value="ECO:0007669"/>
    <property type="project" value="UniProtKB-KW"/>
</dbReference>
<dbReference type="CDD" id="cd06163">
    <property type="entry name" value="S2P-M50_PDZ_RseP-like"/>
    <property type="match status" value="2"/>
</dbReference>
<dbReference type="InterPro" id="IPR008915">
    <property type="entry name" value="Peptidase_M50"/>
</dbReference>
<keyword evidence="5 11" id="KW-0812">Transmembrane</keyword>
<accession>A0A1P8UH98</accession>
<dbReference type="Pfam" id="PF02163">
    <property type="entry name" value="Peptidase_M50"/>
    <property type="match status" value="1"/>
</dbReference>
<dbReference type="InterPro" id="IPR036034">
    <property type="entry name" value="PDZ_sf"/>
</dbReference>
<keyword evidence="7 11" id="KW-0862">Zinc</keyword>
<dbReference type="InterPro" id="IPR001478">
    <property type="entry name" value="PDZ"/>
</dbReference>
<dbReference type="PROSITE" id="PS50106">
    <property type="entry name" value="PDZ"/>
    <property type="match status" value="1"/>
</dbReference>
<evidence type="ECO:0000256" key="4">
    <source>
        <dbReference type="ARBA" id="ARBA00022670"/>
    </source>
</evidence>
<comment type="cofactor">
    <cofactor evidence="1 11">
        <name>Zn(2+)</name>
        <dbReference type="ChEBI" id="CHEBI:29105"/>
    </cofactor>
</comment>
<feature type="transmembrane region" description="Helical" evidence="11">
    <location>
        <begin position="427"/>
        <end position="445"/>
    </location>
</feature>
<feature type="transmembrane region" description="Helical" evidence="11">
    <location>
        <begin position="368"/>
        <end position="391"/>
    </location>
</feature>
<evidence type="ECO:0000256" key="10">
    <source>
        <dbReference type="ARBA" id="ARBA00023136"/>
    </source>
</evidence>
<dbReference type="InterPro" id="IPR041489">
    <property type="entry name" value="PDZ_6"/>
</dbReference>